<dbReference type="EMBL" id="CP144695">
    <property type="protein sequence ID" value="WVZ05453.1"/>
    <property type="molecule type" value="Genomic_DNA"/>
</dbReference>
<organism evidence="1 2">
    <name type="scientific">Vigna mungo</name>
    <name type="common">Black gram</name>
    <name type="synonym">Phaseolus mungo</name>
    <dbReference type="NCBI Taxonomy" id="3915"/>
    <lineage>
        <taxon>Eukaryota</taxon>
        <taxon>Viridiplantae</taxon>
        <taxon>Streptophyta</taxon>
        <taxon>Embryophyta</taxon>
        <taxon>Tracheophyta</taxon>
        <taxon>Spermatophyta</taxon>
        <taxon>Magnoliopsida</taxon>
        <taxon>eudicotyledons</taxon>
        <taxon>Gunneridae</taxon>
        <taxon>Pentapetalae</taxon>
        <taxon>rosids</taxon>
        <taxon>fabids</taxon>
        <taxon>Fabales</taxon>
        <taxon>Fabaceae</taxon>
        <taxon>Papilionoideae</taxon>
        <taxon>50 kb inversion clade</taxon>
        <taxon>NPAAA clade</taxon>
        <taxon>indigoferoid/millettioid clade</taxon>
        <taxon>Phaseoleae</taxon>
        <taxon>Vigna</taxon>
    </lineage>
</organism>
<protein>
    <submittedName>
        <fullName evidence="1">Uncharacterized protein</fullName>
    </submittedName>
</protein>
<dbReference type="AlphaFoldDB" id="A0AAQ3NAM7"/>
<dbReference type="Proteomes" id="UP001374535">
    <property type="component" value="Chromosome 6"/>
</dbReference>
<name>A0AAQ3NAM7_VIGMU</name>
<evidence type="ECO:0000313" key="1">
    <source>
        <dbReference type="EMBL" id="WVZ05453.1"/>
    </source>
</evidence>
<evidence type="ECO:0000313" key="2">
    <source>
        <dbReference type="Proteomes" id="UP001374535"/>
    </source>
</evidence>
<gene>
    <name evidence="1" type="ORF">V8G54_018799</name>
</gene>
<accession>A0AAQ3NAM7</accession>
<reference evidence="1 2" key="1">
    <citation type="journal article" date="2023" name="Life. Sci Alliance">
        <title>Evolutionary insights into 3D genome organization and epigenetic landscape of Vigna mungo.</title>
        <authorList>
            <person name="Junaid A."/>
            <person name="Singh B."/>
            <person name="Bhatia S."/>
        </authorList>
    </citation>
    <scope>NUCLEOTIDE SEQUENCE [LARGE SCALE GENOMIC DNA]</scope>
    <source>
        <strain evidence="1">Urdbean</strain>
    </source>
</reference>
<keyword evidence="2" id="KW-1185">Reference proteome</keyword>
<sequence>MHRRIHKSLSSTVFHRFHQIIVSLPRTNFLVPVKIISNQKCLNRFHFFRTLHFLGSITRAARIVAHHLPQLPKRPNPAVLHQHRHRRVTQNFLQTITILHDRHARLVILDPPYPHLPRFRHRKRTKLLARHHNAPQNLEIHALHQSRQHSAEKHGRRNFSVFPGVGTGFDLGAVRVVSFCDEVDLGAVRVEKNDGKVGNGSGI</sequence>
<proteinExistence type="predicted"/>